<dbReference type="PANTHER" id="PTHR47237">
    <property type="entry name" value="SLL0310 PROTEIN"/>
    <property type="match status" value="1"/>
</dbReference>
<dbReference type="InterPro" id="IPR016181">
    <property type="entry name" value="Acyl_CoA_acyltransferase"/>
</dbReference>
<dbReference type="STRING" id="1122169.Lsha_2007"/>
<evidence type="ECO:0000313" key="2">
    <source>
        <dbReference type="EMBL" id="KTD59080.1"/>
    </source>
</evidence>
<reference evidence="2 3" key="1">
    <citation type="submission" date="2015-11" db="EMBL/GenBank/DDBJ databases">
        <title>Genomic analysis of 38 Legionella species identifies large and diverse effector repertoires.</title>
        <authorList>
            <person name="Burstein D."/>
            <person name="Amaro F."/>
            <person name="Zusman T."/>
            <person name="Lifshitz Z."/>
            <person name="Cohen O."/>
            <person name="Gilbert J.A."/>
            <person name="Pupko T."/>
            <person name="Shuman H.A."/>
            <person name="Segal G."/>
        </authorList>
    </citation>
    <scope>NUCLEOTIDE SEQUENCE [LARGE SCALE GENOMIC DNA]</scope>
    <source>
        <strain evidence="2 3">ATCC 49655</strain>
    </source>
</reference>
<dbReference type="PATRIC" id="fig|1122169.6.peg.2293"/>
<dbReference type="Proteomes" id="UP000054600">
    <property type="component" value="Unassembled WGS sequence"/>
</dbReference>
<dbReference type="OrthoDB" id="20916at2"/>
<proteinExistence type="predicted"/>
<dbReference type="InterPro" id="IPR041496">
    <property type="entry name" value="YitH/HolE_GNAT"/>
</dbReference>
<name>A0A0W0YQC5_9GAMM</name>
<dbReference type="EMBL" id="LNYW01000051">
    <property type="protein sequence ID" value="KTD59080.1"/>
    <property type="molecule type" value="Genomic_DNA"/>
</dbReference>
<organism evidence="2 3">
    <name type="scientific">Legionella shakespearei DSM 23087</name>
    <dbReference type="NCBI Taxonomy" id="1122169"/>
    <lineage>
        <taxon>Bacteria</taxon>
        <taxon>Pseudomonadati</taxon>
        <taxon>Pseudomonadota</taxon>
        <taxon>Gammaproteobacteria</taxon>
        <taxon>Legionellales</taxon>
        <taxon>Legionellaceae</taxon>
        <taxon>Legionella</taxon>
    </lineage>
</organism>
<dbReference type="InterPro" id="IPR052729">
    <property type="entry name" value="Acyl/Acetyltrans_Enzymes"/>
</dbReference>
<comment type="caution">
    <text evidence="2">The sequence shown here is derived from an EMBL/GenBank/DDBJ whole genome shotgun (WGS) entry which is preliminary data.</text>
</comment>
<gene>
    <name evidence="2" type="ORF">Lsha_2007</name>
</gene>
<protein>
    <submittedName>
        <fullName evidence="2">GNAT family acetyltransferase</fullName>
    </submittedName>
</protein>
<dbReference type="Pfam" id="PF00583">
    <property type="entry name" value="Acetyltransf_1"/>
    <property type="match status" value="1"/>
</dbReference>
<dbReference type="eggNOG" id="COG0454">
    <property type="taxonomic scope" value="Bacteria"/>
</dbReference>
<dbReference type="PROSITE" id="PS51186">
    <property type="entry name" value="GNAT"/>
    <property type="match status" value="1"/>
</dbReference>
<dbReference type="CDD" id="cd04301">
    <property type="entry name" value="NAT_SF"/>
    <property type="match status" value="1"/>
</dbReference>
<keyword evidence="3" id="KW-1185">Reference proteome</keyword>
<evidence type="ECO:0000259" key="1">
    <source>
        <dbReference type="PROSITE" id="PS51186"/>
    </source>
</evidence>
<dbReference type="AlphaFoldDB" id="A0A0W0YQC5"/>
<dbReference type="RefSeq" id="WP_040524312.1">
    <property type="nucleotide sequence ID" value="NZ_KB892426.1"/>
</dbReference>
<evidence type="ECO:0000313" key="3">
    <source>
        <dbReference type="Proteomes" id="UP000054600"/>
    </source>
</evidence>
<dbReference type="Pfam" id="PF18014">
    <property type="entry name" value="Acetyltransf_18"/>
    <property type="match status" value="1"/>
</dbReference>
<dbReference type="PANTHER" id="PTHR47237:SF1">
    <property type="entry name" value="SLL0310 PROTEIN"/>
    <property type="match status" value="1"/>
</dbReference>
<sequence length="281" mass="31868">MDHYRIETMSKGEVQTAVDWAAREGWNPGLQDAYCFYQTDPHGFFAGKLNGQIIAVGSAVVYDDDFAFCGFYIVDKAYRDKGYGLELTEHRLEYIGRRNAGIDGVMTMLDKYARIGYQFAHNNARYQLDSLDEPVLADPHIVPLDTIDFSQLSAYDRLHFPTLRPQFLKCWIHQKQGLALGYVAENQLKGYGVIRACQQGFKIGPLFADSPKIANILLSNLAHYSKSNVIFLDIPENNPSAVDLVNHYKMTKVFATARMYLKEEPRLAIKQIYGITSFELG</sequence>
<keyword evidence="2" id="KW-0808">Transferase</keyword>
<feature type="domain" description="N-acetyltransferase" evidence="1">
    <location>
        <begin position="4"/>
        <end position="145"/>
    </location>
</feature>
<dbReference type="GO" id="GO:0016747">
    <property type="term" value="F:acyltransferase activity, transferring groups other than amino-acyl groups"/>
    <property type="evidence" value="ECO:0007669"/>
    <property type="project" value="InterPro"/>
</dbReference>
<dbReference type="Gene3D" id="3.40.630.90">
    <property type="match status" value="1"/>
</dbReference>
<accession>A0A0W0YQC5</accession>
<dbReference type="SUPFAM" id="SSF55729">
    <property type="entry name" value="Acyl-CoA N-acyltransferases (Nat)"/>
    <property type="match status" value="1"/>
</dbReference>
<dbReference type="InterPro" id="IPR000182">
    <property type="entry name" value="GNAT_dom"/>
</dbReference>